<comment type="caution">
    <text evidence="1">The sequence shown here is derived from an EMBL/GenBank/DDBJ whole genome shotgun (WGS) entry which is preliminary data.</text>
</comment>
<name>K1T974_9ZZZZ</name>
<sequence length="86" mass="9977">FNVNSYVWIKLTKLGLRKLKERHNEIYKQCPSVGKFTPPETDADGFCKMQLWEVMNIFGPCCSNGANIPFETNIRINDSEFEESEE</sequence>
<organism evidence="1">
    <name type="scientific">human gut metagenome</name>
    <dbReference type="NCBI Taxonomy" id="408170"/>
    <lineage>
        <taxon>unclassified sequences</taxon>
        <taxon>metagenomes</taxon>
        <taxon>organismal metagenomes</taxon>
    </lineage>
</organism>
<proteinExistence type="predicted"/>
<dbReference type="AlphaFoldDB" id="K1T974"/>
<feature type="non-terminal residue" evidence="1">
    <location>
        <position position="1"/>
    </location>
</feature>
<reference evidence="1" key="1">
    <citation type="journal article" date="2013" name="Environ. Microbiol.">
        <title>Microbiota from the distal guts of lean and obese adolescents exhibit partial functional redundancy besides clear differences in community structure.</title>
        <authorList>
            <person name="Ferrer M."/>
            <person name="Ruiz A."/>
            <person name="Lanza F."/>
            <person name="Haange S.B."/>
            <person name="Oberbach A."/>
            <person name="Till H."/>
            <person name="Bargiela R."/>
            <person name="Campoy C."/>
            <person name="Segura M.T."/>
            <person name="Richter M."/>
            <person name="von Bergen M."/>
            <person name="Seifert J."/>
            <person name="Suarez A."/>
        </authorList>
    </citation>
    <scope>NUCLEOTIDE SEQUENCE</scope>
</reference>
<evidence type="ECO:0000313" key="1">
    <source>
        <dbReference type="EMBL" id="EKC69737.1"/>
    </source>
</evidence>
<accession>K1T974</accession>
<dbReference type="EMBL" id="AJWZ01002884">
    <property type="protein sequence ID" value="EKC69737.1"/>
    <property type="molecule type" value="Genomic_DNA"/>
</dbReference>
<protein>
    <submittedName>
        <fullName evidence="1">Uncharacterized protein</fullName>
    </submittedName>
</protein>
<gene>
    <name evidence="1" type="ORF">OBE_04261</name>
</gene>